<evidence type="ECO:0000313" key="3">
    <source>
        <dbReference type="EMBL" id="KAK4497910.1"/>
    </source>
</evidence>
<organism evidence="3 4">
    <name type="scientific">Zasmidium cellare</name>
    <name type="common">Wine cellar mold</name>
    <name type="synonym">Racodium cellare</name>
    <dbReference type="NCBI Taxonomy" id="395010"/>
    <lineage>
        <taxon>Eukaryota</taxon>
        <taxon>Fungi</taxon>
        <taxon>Dikarya</taxon>
        <taxon>Ascomycota</taxon>
        <taxon>Pezizomycotina</taxon>
        <taxon>Dothideomycetes</taxon>
        <taxon>Dothideomycetidae</taxon>
        <taxon>Mycosphaerellales</taxon>
        <taxon>Mycosphaerellaceae</taxon>
        <taxon>Zasmidium</taxon>
    </lineage>
</organism>
<keyword evidence="4" id="KW-1185">Reference proteome</keyword>
<evidence type="ECO:0000256" key="2">
    <source>
        <dbReference type="SAM" id="MobiDB-lite"/>
    </source>
</evidence>
<accession>A0ABR0E955</accession>
<dbReference type="InterPro" id="IPR038883">
    <property type="entry name" value="AN11006-like"/>
</dbReference>
<keyword evidence="1" id="KW-0175">Coiled coil</keyword>
<proteinExistence type="predicted"/>
<gene>
    <name evidence="3" type="ORF">PRZ48_010565</name>
</gene>
<feature type="coiled-coil region" evidence="1">
    <location>
        <begin position="401"/>
        <end position="428"/>
    </location>
</feature>
<protein>
    <submittedName>
        <fullName evidence="3">Uncharacterized protein</fullName>
    </submittedName>
</protein>
<dbReference type="Proteomes" id="UP001305779">
    <property type="component" value="Unassembled WGS sequence"/>
</dbReference>
<name>A0ABR0E955_ZASCE</name>
<feature type="region of interest" description="Disordered" evidence="2">
    <location>
        <begin position="429"/>
        <end position="462"/>
    </location>
</feature>
<feature type="compositionally biased region" description="Basic and acidic residues" evidence="2">
    <location>
        <begin position="429"/>
        <end position="443"/>
    </location>
</feature>
<reference evidence="3 4" key="1">
    <citation type="journal article" date="2023" name="G3 (Bethesda)">
        <title>A chromosome-level genome assembly of Zasmidium syzygii isolated from banana leaves.</title>
        <authorList>
            <person name="van Westerhoven A.C."/>
            <person name="Mehrabi R."/>
            <person name="Talebi R."/>
            <person name="Steentjes M.B.F."/>
            <person name="Corcolon B."/>
            <person name="Chong P.A."/>
            <person name="Kema G.H.J."/>
            <person name="Seidl M.F."/>
        </authorList>
    </citation>
    <scope>NUCLEOTIDE SEQUENCE [LARGE SCALE GENOMIC DNA]</scope>
    <source>
        <strain evidence="3 4">P124</strain>
    </source>
</reference>
<dbReference type="PANTHER" id="PTHR42085">
    <property type="entry name" value="F-BOX DOMAIN-CONTAINING PROTEIN"/>
    <property type="match status" value="1"/>
</dbReference>
<comment type="caution">
    <text evidence="3">The sequence shown here is derived from an EMBL/GenBank/DDBJ whole genome shotgun (WGS) entry which is preliminary data.</text>
</comment>
<dbReference type="PANTHER" id="PTHR42085:SF2">
    <property type="entry name" value="F-BOX DOMAIN-CONTAINING PROTEIN"/>
    <property type="match status" value="1"/>
</dbReference>
<evidence type="ECO:0000256" key="1">
    <source>
        <dbReference type="SAM" id="Coils"/>
    </source>
</evidence>
<sequence length="476" mass="53806">MRTSHRRSSDLQQLQQQLQQIVTDLAQPRDLRMRHRKIPPKMPRGLCFYSRCKNAELEAFYKERTGVDVPKPKKRMTKKDLANELRKVDRRPWNYGRKSFRFQDLPPEMRNLVYRELLPVRSPDGVRESNEPRCQTAILRSCKQIHTEAQSILYGDHEGEVAIKSTHTIAWRGPEVLNRETGMFSRLYKIDSAGGPFSLARIRSDWPACLRKFERINVKVSMTLLNVPQVDDFTRTTYAGVNQELSGLVSFLSTSTALKAITITVAVHTNRPSEDDADLLRMLRPLTLLGPKVNVSIVDVPQAVKDQILREKEERTHTKHFFADFQETRASIQELEYFQSIVDSKNTLAGVNGQRNRMQGVFDGVRGFVDSDVEKKLKAATAEAKAFLASGVVDKLGRLARKKAKEIKQEAAKKVDELEAQRQKFIEMGKAAKDAAGTDKTAEDTSTNSMDDTPTDAADDASLTAVSGHTLMVIHP</sequence>
<dbReference type="EMBL" id="JAXOVC010000008">
    <property type="protein sequence ID" value="KAK4497910.1"/>
    <property type="molecule type" value="Genomic_DNA"/>
</dbReference>
<evidence type="ECO:0000313" key="4">
    <source>
        <dbReference type="Proteomes" id="UP001305779"/>
    </source>
</evidence>